<evidence type="ECO:0000313" key="12">
    <source>
        <dbReference type="Proteomes" id="UP000009374"/>
    </source>
</evidence>
<dbReference type="GO" id="GO:0009425">
    <property type="term" value="C:bacterial-type flagellum basal body"/>
    <property type="evidence" value="ECO:0007669"/>
    <property type="project" value="UniProtKB-SubCell"/>
</dbReference>
<dbReference type="InterPro" id="IPR022781">
    <property type="entry name" value="Flagellar_biosynth_FliO"/>
</dbReference>
<sequence length="170" mass="18222">MEEEAMITPSHGHEVSMMMIGAKLLGSLMFVLALFLVGVWLVRLLQRQKILSPKRSENEIEIRSTRSLGPKSQIALVSVAGNSFLVGVAPSGISLLGRVEEGVSGRSQTAAPLPPRASQVSPSAPPVPPASRTSSSDPVSFDAAVREALDRIGAISRERTSRERAPRWTV</sequence>
<dbReference type="EMBL" id="GG693870">
    <property type="protein sequence ID" value="EES53000.1"/>
    <property type="molecule type" value="Genomic_DNA"/>
</dbReference>
<keyword evidence="7" id="KW-0975">Bacterial flagellum</keyword>
<reference evidence="11 12" key="1">
    <citation type="journal article" date="2009" name="Appl. Environ. Microbiol.">
        <title>Community genomic and proteomic analyses of chemoautotrophic iron-oxidizing "Leptospirillum rubarum" (Group II) and "Leptospirillum ferrodiazotrophum" (Group III) bacteria in acid mine drainage biofilms.</title>
        <authorList>
            <person name="Goltsman D.S."/>
            <person name="Denef V.J."/>
            <person name="Singer S.W."/>
            <person name="VerBerkmoes N.C."/>
            <person name="Lefsrud M."/>
            <person name="Mueller R.S."/>
            <person name="Dick G.J."/>
            <person name="Sun C.L."/>
            <person name="Wheeler K.E."/>
            <person name="Zemla A."/>
            <person name="Baker B.J."/>
            <person name="Hauser L."/>
            <person name="Land M."/>
            <person name="Shah M.B."/>
            <person name="Thelen M.P."/>
            <person name="Hettich R.L."/>
            <person name="Banfield J.F."/>
        </authorList>
    </citation>
    <scope>NUCLEOTIDE SEQUENCE [LARGE SCALE GENOMIC DNA]</scope>
</reference>
<comment type="subcellular location">
    <subcellularLocation>
        <location evidence="1">Bacterial flagellum basal body</location>
    </subcellularLocation>
    <subcellularLocation>
        <location evidence="2">Cell membrane</location>
    </subcellularLocation>
</comment>
<evidence type="ECO:0000256" key="5">
    <source>
        <dbReference type="ARBA" id="ARBA00022989"/>
    </source>
</evidence>
<evidence type="ECO:0000256" key="1">
    <source>
        <dbReference type="ARBA" id="ARBA00004117"/>
    </source>
</evidence>
<evidence type="ECO:0000256" key="6">
    <source>
        <dbReference type="ARBA" id="ARBA00023136"/>
    </source>
</evidence>
<dbReference type="Pfam" id="PF04347">
    <property type="entry name" value="FliO"/>
    <property type="match status" value="1"/>
</dbReference>
<evidence type="ECO:0000256" key="10">
    <source>
        <dbReference type="SAM" id="Phobius"/>
    </source>
</evidence>
<feature type="region of interest" description="Disordered" evidence="9">
    <location>
        <begin position="106"/>
        <end position="141"/>
    </location>
</feature>
<organism evidence="11 12">
    <name type="scientific">Leptospirillum ferrodiazotrophum</name>
    <dbReference type="NCBI Taxonomy" id="412449"/>
    <lineage>
        <taxon>Bacteria</taxon>
        <taxon>Pseudomonadati</taxon>
        <taxon>Nitrospirota</taxon>
        <taxon>Nitrospiria</taxon>
        <taxon>Nitrospirales</taxon>
        <taxon>Nitrospiraceae</taxon>
        <taxon>Leptospirillum</taxon>
    </lineage>
</organism>
<evidence type="ECO:0008006" key="13">
    <source>
        <dbReference type="Google" id="ProtNLM"/>
    </source>
</evidence>
<dbReference type="PANTHER" id="PTHR38766:SF1">
    <property type="entry name" value="FLAGELLAR PROTEIN FLIO"/>
    <property type="match status" value="1"/>
</dbReference>
<dbReference type="GO" id="GO:0044781">
    <property type="term" value="P:bacterial-type flagellum organization"/>
    <property type="evidence" value="ECO:0007669"/>
    <property type="project" value="InterPro"/>
</dbReference>
<dbReference type="Proteomes" id="UP000009374">
    <property type="component" value="Unassembled WGS sequence"/>
</dbReference>
<evidence type="ECO:0000313" key="11">
    <source>
        <dbReference type="EMBL" id="EES53000.1"/>
    </source>
</evidence>
<evidence type="ECO:0000256" key="7">
    <source>
        <dbReference type="ARBA" id="ARBA00023143"/>
    </source>
</evidence>
<dbReference type="GO" id="GO:0005886">
    <property type="term" value="C:plasma membrane"/>
    <property type="evidence" value="ECO:0007669"/>
    <property type="project" value="UniProtKB-SubCell"/>
</dbReference>
<comment type="similarity">
    <text evidence="8">Belongs to the FliO/MopB family.</text>
</comment>
<accession>C6HWM4</accession>
<gene>
    <name evidence="11" type="ORF">UBAL3_80630057</name>
</gene>
<dbReference type="InterPro" id="IPR052205">
    <property type="entry name" value="FliO/MopB"/>
</dbReference>
<keyword evidence="4 10" id="KW-0812">Transmembrane</keyword>
<name>C6HWM4_9BACT</name>
<keyword evidence="5 10" id="KW-1133">Transmembrane helix</keyword>
<evidence type="ECO:0000256" key="2">
    <source>
        <dbReference type="ARBA" id="ARBA00004236"/>
    </source>
</evidence>
<evidence type="ECO:0000256" key="8">
    <source>
        <dbReference type="ARBA" id="ARBA00037937"/>
    </source>
</evidence>
<evidence type="ECO:0000256" key="9">
    <source>
        <dbReference type="SAM" id="MobiDB-lite"/>
    </source>
</evidence>
<keyword evidence="12" id="KW-1185">Reference proteome</keyword>
<dbReference type="PANTHER" id="PTHR38766">
    <property type="entry name" value="FLAGELLAR PROTEIN FLIO"/>
    <property type="match status" value="1"/>
</dbReference>
<evidence type="ECO:0000256" key="4">
    <source>
        <dbReference type="ARBA" id="ARBA00022692"/>
    </source>
</evidence>
<keyword evidence="3" id="KW-1003">Cell membrane</keyword>
<protein>
    <recommendedName>
        <fullName evidence="13">Flagellar protein</fullName>
    </recommendedName>
</protein>
<evidence type="ECO:0000256" key="3">
    <source>
        <dbReference type="ARBA" id="ARBA00022475"/>
    </source>
</evidence>
<proteinExistence type="inferred from homology"/>
<feature type="transmembrane region" description="Helical" evidence="10">
    <location>
        <begin position="20"/>
        <end position="45"/>
    </location>
</feature>
<dbReference type="AlphaFoldDB" id="C6HWM4"/>
<keyword evidence="6 10" id="KW-0472">Membrane</keyword>